<keyword evidence="2" id="KW-1185">Reference proteome</keyword>
<gene>
    <name evidence="1" type="ORF">UBAL3_48660045</name>
</gene>
<proteinExistence type="predicted"/>
<name>C6HU97_9BACT</name>
<dbReference type="AlphaFoldDB" id="C6HU97"/>
<evidence type="ECO:0000313" key="1">
    <source>
        <dbReference type="EMBL" id="EES53830.1"/>
    </source>
</evidence>
<protein>
    <recommendedName>
        <fullName evidence="3">Lipoprotein</fullName>
    </recommendedName>
</protein>
<accession>C6HU97</accession>
<dbReference type="EMBL" id="GG693853">
    <property type="protein sequence ID" value="EES53830.1"/>
    <property type="molecule type" value="Genomic_DNA"/>
</dbReference>
<dbReference type="PROSITE" id="PS51257">
    <property type="entry name" value="PROKAR_LIPOPROTEIN"/>
    <property type="match status" value="1"/>
</dbReference>
<reference evidence="1 2" key="1">
    <citation type="journal article" date="2009" name="Appl. Environ. Microbiol.">
        <title>Community genomic and proteomic analyses of chemoautotrophic iron-oxidizing "Leptospirillum rubarum" (Group II) and "Leptospirillum ferrodiazotrophum" (Group III) bacteria in acid mine drainage biofilms.</title>
        <authorList>
            <person name="Goltsman D.S."/>
            <person name="Denef V.J."/>
            <person name="Singer S.W."/>
            <person name="VerBerkmoes N.C."/>
            <person name="Lefsrud M."/>
            <person name="Mueller R.S."/>
            <person name="Dick G.J."/>
            <person name="Sun C.L."/>
            <person name="Wheeler K.E."/>
            <person name="Zemla A."/>
            <person name="Baker B.J."/>
            <person name="Hauser L."/>
            <person name="Land M."/>
            <person name="Shah M.B."/>
            <person name="Thelen M.P."/>
            <person name="Hettich R.L."/>
            <person name="Banfield J.F."/>
        </authorList>
    </citation>
    <scope>NUCLEOTIDE SEQUENCE [LARGE SCALE GENOMIC DNA]</scope>
</reference>
<dbReference type="Proteomes" id="UP000009374">
    <property type="component" value="Unassembled WGS sequence"/>
</dbReference>
<organism evidence="1 2">
    <name type="scientific">Leptospirillum ferrodiazotrophum</name>
    <dbReference type="NCBI Taxonomy" id="412449"/>
    <lineage>
        <taxon>Bacteria</taxon>
        <taxon>Pseudomonadati</taxon>
        <taxon>Nitrospirota</taxon>
        <taxon>Nitrospiria</taxon>
        <taxon>Nitrospirales</taxon>
        <taxon>Nitrospiraceae</taxon>
        <taxon>Leptospirillum</taxon>
    </lineage>
</organism>
<evidence type="ECO:0000313" key="2">
    <source>
        <dbReference type="Proteomes" id="UP000009374"/>
    </source>
</evidence>
<sequence>MMKTPERKPVLTVGLFALILGCMLLPGISREASGAEDLSQKVADAGKSIEKSVDHAAKETGAYLKSDSFHRKVKRVVDGGAEAIRNAGNWVGSKIDSMSKKDPSNH</sequence>
<evidence type="ECO:0008006" key="3">
    <source>
        <dbReference type="Google" id="ProtNLM"/>
    </source>
</evidence>